<evidence type="ECO:0000313" key="2">
    <source>
        <dbReference type="EMBL" id="CAA9480392.1"/>
    </source>
</evidence>
<organism evidence="2">
    <name type="scientific">uncultured Solirubrobacteraceae bacterium</name>
    <dbReference type="NCBI Taxonomy" id="1162706"/>
    <lineage>
        <taxon>Bacteria</taxon>
        <taxon>Bacillati</taxon>
        <taxon>Actinomycetota</taxon>
        <taxon>Thermoleophilia</taxon>
        <taxon>Solirubrobacterales</taxon>
        <taxon>Solirubrobacteraceae</taxon>
        <taxon>environmental samples</taxon>
    </lineage>
</organism>
<dbReference type="AlphaFoldDB" id="A0A6J4RT97"/>
<evidence type="ECO:0000256" key="1">
    <source>
        <dbReference type="SAM" id="MobiDB-lite"/>
    </source>
</evidence>
<protein>
    <submittedName>
        <fullName evidence="2">Uncharacterized protein</fullName>
    </submittedName>
</protein>
<reference evidence="2" key="1">
    <citation type="submission" date="2020-02" db="EMBL/GenBank/DDBJ databases">
        <authorList>
            <person name="Meier V. D."/>
        </authorList>
    </citation>
    <scope>NUCLEOTIDE SEQUENCE</scope>
    <source>
        <strain evidence="2">AVDCRST_MAG85</strain>
    </source>
</reference>
<dbReference type="EMBL" id="CADCVT010000065">
    <property type="protein sequence ID" value="CAA9480392.1"/>
    <property type="molecule type" value="Genomic_DNA"/>
</dbReference>
<feature type="region of interest" description="Disordered" evidence="1">
    <location>
        <begin position="1"/>
        <end position="48"/>
    </location>
</feature>
<accession>A0A6J4RT97</accession>
<proteinExistence type="predicted"/>
<sequence length="48" mass="4752">MTETTGTDSAPEAPITPPDDAGYEGVSGGETSPPSGAPEAADDEQESE</sequence>
<name>A0A6J4RT97_9ACTN</name>
<gene>
    <name evidence="2" type="ORF">AVDCRST_MAG85-632</name>
</gene>